<accession>A0AAV2P804</accession>
<dbReference type="GO" id="GO:0043565">
    <property type="term" value="F:sequence-specific DNA binding"/>
    <property type="evidence" value="ECO:0007669"/>
    <property type="project" value="InterPro"/>
</dbReference>
<dbReference type="GO" id="GO:0008270">
    <property type="term" value="F:zinc ion binding"/>
    <property type="evidence" value="ECO:0007669"/>
    <property type="project" value="UniProtKB-KW"/>
</dbReference>
<keyword evidence="2 5" id="KW-0863">Zinc-finger</keyword>
<organism evidence="8 9">
    <name type="scientific">Lasius platythorax</name>
    <dbReference type="NCBI Taxonomy" id="488582"/>
    <lineage>
        <taxon>Eukaryota</taxon>
        <taxon>Metazoa</taxon>
        <taxon>Ecdysozoa</taxon>
        <taxon>Arthropoda</taxon>
        <taxon>Hexapoda</taxon>
        <taxon>Insecta</taxon>
        <taxon>Pterygota</taxon>
        <taxon>Neoptera</taxon>
        <taxon>Endopterygota</taxon>
        <taxon>Hymenoptera</taxon>
        <taxon>Apocrita</taxon>
        <taxon>Aculeata</taxon>
        <taxon>Formicoidea</taxon>
        <taxon>Formicidae</taxon>
        <taxon>Formicinae</taxon>
        <taxon>Lasius</taxon>
        <taxon>Lasius</taxon>
    </lineage>
</organism>
<dbReference type="PANTHER" id="PTHR46600:SF11">
    <property type="entry name" value="THAP DOMAIN-CONTAINING PROTEIN 10"/>
    <property type="match status" value="1"/>
</dbReference>
<feature type="compositionally biased region" description="Basic and acidic residues" evidence="6">
    <location>
        <begin position="238"/>
        <end position="248"/>
    </location>
</feature>
<keyword evidence="9" id="KW-1185">Reference proteome</keyword>
<dbReference type="PROSITE" id="PS50950">
    <property type="entry name" value="ZF_THAP"/>
    <property type="match status" value="1"/>
</dbReference>
<dbReference type="Pfam" id="PF05485">
    <property type="entry name" value="THAP"/>
    <property type="match status" value="1"/>
</dbReference>
<dbReference type="Proteomes" id="UP001497644">
    <property type="component" value="Chromosome 8"/>
</dbReference>
<proteinExistence type="predicted"/>
<feature type="domain" description="THAP-type" evidence="7">
    <location>
        <begin position="4"/>
        <end position="90"/>
    </location>
</feature>
<evidence type="ECO:0000256" key="2">
    <source>
        <dbReference type="ARBA" id="ARBA00022771"/>
    </source>
</evidence>
<feature type="compositionally biased region" description="Basic and acidic residues" evidence="6">
    <location>
        <begin position="210"/>
        <end position="230"/>
    </location>
</feature>
<keyword evidence="1" id="KW-0479">Metal-binding</keyword>
<gene>
    <name evidence="8" type="ORF">LPLAT_LOCUS13688</name>
</gene>
<dbReference type="InterPro" id="IPR006612">
    <property type="entry name" value="THAP_Znf"/>
</dbReference>
<keyword evidence="4 5" id="KW-0238">DNA-binding</keyword>
<dbReference type="InterPro" id="IPR026516">
    <property type="entry name" value="THAP1/10"/>
</dbReference>
<name>A0AAV2P804_9HYME</name>
<dbReference type="SMART" id="SM00980">
    <property type="entry name" value="THAP"/>
    <property type="match status" value="1"/>
</dbReference>
<evidence type="ECO:0000256" key="6">
    <source>
        <dbReference type="SAM" id="MobiDB-lite"/>
    </source>
</evidence>
<evidence type="ECO:0000313" key="9">
    <source>
        <dbReference type="Proteomes" id="UP001497644"/>
    </source>
</evidence>
<dbReference type="PANTHER" id="PTHR46600">
    <property type="entry name" value="THAP DOMAIN-CONTAINING"/>
    <property type="match status" value="1"/>
</dbReference>
<evidence type="ECO:0000256" key="5">
    <source>
        <dbReference type="PROSITE-ProRule" id="PRU00309"/>
    </source>
</evidence>
<dbReference type="SUPFAM" id="SSF57716">
    <property type="entry name" value="Glucocorticoid receptor-like (DNA-binding domain)"/>
    <property type="match status" value="1"/>
</dbReference>
<feature type="region of interest" description="Disordered" evidence="6">
    <location>
        <begin position="156"/>
        <end position="187"/>
    </location>
</feature>
<feature type="compositionally biased region" description="Polar residues" evidence="6">
    <location>
        <begin position="156"/>
        <end position="182"/>
    </location>
</feature>
<evidence type="ECO:0000313" key="8">
    <source>
        <dbReference type="EMBL" id="CAL1688667.1"/>
    </source>
</evidence>
<dbReference type="SMART" id="SM00692">
    <property type="entry name" value="DM3"/>
    <property type="match status" value="1"/>
</dbReference>
<evidence type="ECO:0000256" key="3">
    <source>
        <dbReference type="ARBA" id="ARBA00022833"/>
    </source>
</evidence>
<evidence type="ECO:0000259" key="7">
    <source>
        <dbReference type="PROSITE" id="PS50950"/>
    </source>
</evidence>
<reference evidence="8" key="1">
    <citation type="submission" date="2024-04" db="EMBL/GenBank/DDBJ databases">
        <authorList>
            <consortium name="Molecular Ecology Group"/>
        </authorList>
    </citation>
    <scope>NUCLEOTIDE SEQUENCE</scope>
</reference>
<evidence type="ECO:0000256" key="1">
    <source>
        <dbReference type="ARBA" id="ARBA00022723"/>
    </source>
</evidence>
<keyword evidence="3" id="KW-0862">Zinc</keyword>
<dbReference type="EMBL" id="OZ034831">
    <property type="protein sequence ID" value="CAL1688667.1"/>
    <property type="molecule type" value="Genomic_DNA"/>
</dbReference>
<dbReference type="AlphaFoldDB" id="A0AAV2P804"/>
<evidence type="ECO:0000256" key="4">
    <source>
        <dbReference type="ARBA" id="ARBA00023125"/>
    </source>
</evidence>
<sequence length="248" mass="29316">MEKMSAKRWCAVPECTQRFDNVKKHFFRFPKDHDRWLQWIQACGRLDLQPKGPAYAYNNCYLCHLHFEEKWYNVNKVRTRLHPDAVPTRFFEPNFNISNIVVASQSEEDNVNIANINNTEEEEEIEVDNQQQEEINKNTDDTVVQINNNKFVQTIEQPIQEGNDNRKASSNKFSTSHISSENSPRKRKLRAKILKLKAQNKTLRETIRRLRKQKEEKKRKTTPIEKEGNEHTTLQELGHCDNSHVNLE</sequence>
<protein>
    <recommendedName>
        <fullName evidence="7">THAP-type domain-containing protein</fullName>
    </recommendedName>
</protein>
<feature type="region of interest" description="Disordered" evidence="6">
    <location>
        <begin position="210"/>
        <end position="248"/>
    </location>
</feature>